<evidence type="ECO:0000256" key="2">
    <source>
        <dbReference type="ARBA" id="ARBA00023002"/>
    </source>
</evidence>
<evidence type="ECO:0000259" key="3">
    <source>
        <dbReference type="Pfam" id="PF02525"/>
    </source>
</evidence>
<dbReference type="Gene3D" id="3.40.50.360">
    <property type="match status" value="2"/>
</dbReference>
<dbReference type="GO" id="GO:0003955">
    <property type="term" value="F:NAD(P)H dehydrogenase (quinone) activity"/>
    <property type="evidence" value="ECO:0007669"/>
    <property type="project" value="TreeGrafter"/>
</dbReference>
<dbReference type="InterPro" id="IPR029039">
    <property type="entry name" value="Flavoprotein-like_sf"/>
</dbReference>
<dbReference type="Proteomes" id="UP000242638">
    <property type="component" value="Unassembled WGS sequence"/>
</dbReference>
<dbReference type="GO" id="GO:0005829">
    <property type="term" value="C:cytosol"/>
    <property type="evidence" value="ECO:0007669"/>
    <property type="project" value="TreeGrafter"/>
</dbReference>
<protein>
    <submittedName>
        <fullName evidence="4">Ribosyldihydronicotinamide dehydrogenase [quinone]-like</fullName>
    </submittedName>
</protein>
<organism evidence="4 5">
    <name type="scientific">Poecilia reticulata</name>
    <name type="common">Guppy</name>
    <name type="synonym">Acanthophacelus reticulatus</name>
    <dbReference type="NCBI Taxonomy" id="8081"/>
    <lineage>
        <taxon>Eukaryota</taxon>
        <taxon>Metazoa</taxon>
        <taxon>Chordata</taxon>
        <taxon>Craniata</taxon>
        <taxon>Vertebrata</taxon>
        <taxon>Euteleostomi</taxon>
        <taxon>Actinopterygii</taxon>
        <taxon>Neopterygii</taxon>
        <taxon>Teleostei</taxon>
        <taxon>Neoteleostei</taxon>
        <taxon>Acanthomorphata</taxon>
        <taxon>Ovalentaria</taxon>
        <taxon>Atherinomorphae</taxon>
        <taxon>Cyprinodontiformes</taxon>
        <taxon>Poeciliidae</taxon>
        <taxon>Poeciliinae</taxon>
        <taxon>Poecilia</taxon>
    </lineage>
</organism>
<proteinExistence type="inferred from homology"/>
<reference evidence="4" key="2">
    <citation type="submission" date="2025-08" db="UniProtKB">
        <authorList>
            <consortium name="Ensembl"/>
        </authorList>
    </citation>
    <scope>IDENTIFICATION</scope>
    <source>
        <strain evidence="4">Guanapo</strain>
    </source>
</reference>
<dbReference type="InterPro" id="IPR003680">
    <property type="entry name" value="Flavodoxin_fold"/>
</dbReference>
<dbReference type="Ensembl" id="ENSPRET00000001582.1">
    <property type="protein sequence ID" value="ENSPREP00000001542.1"/>
    <property type="gene ID" value="ENSPREG00000001100.1"/>
</dbReference>
<sequence>FAAKKVLIVYAHQNSRSFNAAAKNAAVDILTDQGCIVEVSDLYAMASKAAATAEDLKGNLTCAEAFRYPDESKLSWEQGNLSYEIAKEQSKLAEADLVIFQGKKAVLSLTTGCRTAMFCVDDDMNVTLWPLQNGVLHHCGFQVLAPQVFWAPEFADAEERWNMLASWRLRLEGLLEEEPLSFTPLVYASWTLAQ</sequence>
<reference evidence="5" key="1">
    <citation type="submission" date="2013-11" db="EMBL/GenBank/DDBJ databases">
        <title>The genomic landscape of the Guanapo guppy.</title>
        <authorList>
            <person name="Kuenstner A."/>
            <person name="Dreyer C."/>
        </authorList>
    </citation>
    <scope>NUCLEOTIDE SEQUENCE</scope>
    <source>
        <strain evidence="5">Guanapo</strain>
    </source>
</reference>
<evidence type="ECO:0000313" key="4">
    <source>
        <dbReference type="Ensembl" id="ENSPREP00000001542.1"/>
    </source>
</evidence>
<comment type="similarity">
    <text evidence="1">Belongs to the NAD(P)H dehydrogenase (quinone) family.</text>
</comment>
<dbReference type="FunFam" id="3.40.50.360:FF:000054">
    <property type="entry name" value="NAD(P)H dehydrogenase, quinone 1"/>
    <property type="match status" value="1"/>
</dbReference>
<dbReference type="Pfam" id="PF02525">
    <property type="entry name" value="Flavodoxin_2"/>
    <property type="match status" value="1"/>
</dbReference>
<evidence type="ECO:0000256" key="1">
    <source>
        <dbReference type="ARBA" id="ARBA00006252"/>
    </source>
</evidence>
<dbReference type="AlphaFoldDB" id="A0A3P9MW24"/>
<dbReference type="PANTHER" id="PTHR10204:SF34">
    <property type="entry name" value="NAD(P)H DEHYDROGENASE [QUINONE] 1 ISOFORM 1"/>
    <property type="match status" value="1"/>
</dbReference>
<keyword evidence="2" id="KW-0560">Oxidoreductase</keyword>
<keyword evidence="5" id="KW-1185">Reference proteome</keyword>
<dbReference type="Bgee" id="ENSPREG00000001100">
    <property type="expression patterns" value="Expressed in head"/>
</dbReference>
<dbReference type="GeneTree" id="ENSGT00940000156563"/>
<evidence type="ECO:0000313" key="5">
    <source>
        <dbReference type="Proteomes" id="UP000242638"/>
    </source>
</evidence>
<reference evidence="4" key="3">
    <citation type="submission" date="2025-09" db="UniProtKB">
        <authorList>
            <consortium name="Ensembl"/>
        </authorList>
    </citation>
    <scope>IDENTIFICATION</scope>
    <source>
        <strain evidence="4">Guanapo</strain>
    </source>
</reference>
<accession>A0A3P9MW24</accession>
<dbReference type="InterPro" id="IPR051545">
    <property type="entry name" value="NAD(P)H_dehydrogenase_qn"/>
</dbReference>
<dbReference type="PANTHER" id="PTHR10204">
    <property type="entry name" value="NAD P H OXIDOREDUCTASE-RELATED"/>
    <property type="match status" value="1"/>
</dbReference>
<feature type="domain" description="Flavodoxin-like fold" evidence="3">
    <location>
        <begin position="4"/>
        <end position="101"/>
    </location>
</feature>
<name>A0A3P9MW24_POERE</name>
<dbReference type="SUPFAM" id="SSF52218">
    <property type="entry name" value="Flavoproteins"/>
    <property type="match status" value="1"/>
</dbReference>